<name>A0A0D8X6X7_DICVI</name>
<sequence>MSYSSRYTTSYSSRYGDGSSRFCDTTSRYGSDLLKDYSTSRSSDYTSRYSKKDLSSDYSRTRTTLYSSRNARTLGGSDEDEQDVKIEKVDIERIENAKYFGEGGKIENMIDDEEDGEQNLIEEENEKVRNYHEQDAEIAPSTPEIQDDEEYITEHEESSEVVEVEEVVANQTHAMSVSSVPPTQTFYDDEANIPTYEKSLTQETLKPTAVENSGTPLNKTTDELISRSKVSDLIARFNAKCKEASNPNPTNEWKHKHEMGNRTVGKIQPTIFH</sequence>
<organism evidence="2 3">
    <name type="scientific">Dictyocaulus viviparus</name>
    <name type="common">Bovine lungworm</name>
    <dbReference type="NCBI Taxonomy" id="29172"/>
    <lineage>
        <taxon>Eukaryota</taxon>
        <taxon>Metazoa</taxon>
        <taxon>Ecdysozoa</taxon>
        <taxon>Nematoda</taxon>
        <taxon>Chromadorea</taxon>
        <taxon>Rhabditida</taxon>
        <taxon>Rhabditina</taxon>
        <taxon>Rhabditomorpha</taxon>
        <taxon>Strongyloidea</taxon>
        <taxon>Metastrongylidae</taxon>
        <taxon>Dictyocaulus</taxon>
    </lineage>
</organism>
<feature type="region of interest" description="Disordered" evidence="1">
    <location>
        <begin position="1"/>
        <end position="62"/>
    </location>
</feature>
<gene>
    <name evidence="2" type="ORF">DICVIV_13769</name>
</gene>
<feature type="compositionally biased region" description="Low complexity" evidence="1">
    <location>
        <begin position="36"/>
        <end position="48"/>
    </location>
</feature>
<reference evidence="3" key="2">
    <citation type="journal article" date="2016" name="Sci. Rep.">
        <title>Dictyocaulus viviparus genome, variome and transcriptome elucidate lungworm biology and support future intervention.</title>
        <authorList>
            <person name="McNulty S.N."/>
            <person name="Strube C."/>
            <person name="Rosa B.A."/>
            <person name="Martin J.C."/>
            <person name="Tyagi R."/>
            <person name="Choi Y.J."/>
            <person name="Wang Q."/>
            <person name="Hallsworth Pepin K."/>
            <person name="Zhang X."/>
            <person name="Ozersky P."/>
            <person name="Wilson R.K."/>
            <person name="Sternberg P.W."/>
            <person name="Gasser R.B."/>
            <person name="Mitreva M."/>
        </authorList>
    </citation>
    <scope>NUCLEOTIDE SEQUENCE [LARGE SCALE GENOMIC DNA]</scope>
    <source>
        <strain evidence="3">HannoverDv2000</strain>
    </source>
</reference>
<dbReference type="EMBL" id="KN717414">
    <property type="protein sequence ID" value="KJH40290.1"/>
    <property type="molecule type" value="Genomic_DNA"/>
</dbReference>
<accession>A0A0D8X6X7</accession>
<evidence type="ECO:0000313" key="2">
    <source>
        <dbReference type="EMBL" id="KJH40290.1"/>
    </source>
</evidence>
<protein>
    <submittedName>
        <fullName evidence="2">Uncharacterized protein</fullName>
    </submittedName>
</protein>
<keyword evidence="3" id="KW-1185">Reference proteome</keyword>
<evidence type="ECO:0000313" key="3">
    <source>
        <dbReference type="Proteomes" id="UP000053766"/>
    </source>
</evidence>
<dbReference type="AlphaFoldDB" id="A0A0D8X6X7"/>
<dbReference type="OrthoDB" id="5877741at2759"/>
<evidence type="ECO:0000256" key="1">
    <source>
        <dbReference type="SAM" id="MobiDB-lite"/>
    </source>
</evidence>
<dbReference type="Proteomes" id="UP000053766">
    <property type="component" value="Unassembled WGS sequence"/>
</dbReference>
<proteinExistence type="predicted"/>
<feature type="compositionally biased region" description="Low complexity" evidence="1">
    <location>
        <begin position="1"/>
        <end position="21"/>
    </location>
</feature>
<reference evidence="2 3" key="1">
    <citation type="submission" date="2013-11" db="EMBL/GenBank/DDBJ databases">
        <title>Draft genome of the bovine lungworm Dictyocaulus viviparus.</title>
        <authorList>
            <person name="Mitreva M."/>
        </authorList>
    </citation>
    <scope>NUCLEOTIDE SEQUENCE [LARGE SCALE GENOMIC DNA]</scope>
    <source>
        <strain evidence="2 3">HannoverDv2000</strain>
    </source>
</reference>